<feature type="transmembrane region" description="Helical" evidence="6">
    <location>
        <begin position="217"/>
        <end position="238"/>
    </location>
</feature>
<dbReference type="InterPro" id="IPR002528">
    <property type="entry name" value="MATE_fam"/>
</dbReference>
<dbReference type="Pfam" id="PF01554">
    <property type="entry name" value="MatE"/>
    <property type="match status" value="1"/>
</dbReference>
<evidence type="ECO:0000256" key="7">
    <source>
        <dbReference type="SAM" id="MobiDB-lite"/>
    </source>
</evidence>
<feature type="transmembrane region" description="Helical" evidence="6">
    <location>
        <begin position="141"/>
        <end position="163"/>
    </location>
</feature>
<keyword evidence="5 6" id="KW-0472">Membrane</keyword>
<reference evidence="8 9" key="1">
    <citation type="journal article" date="2018" name="Plant J.">
        <title>Genome sequences of Chlorella sorokiniana UTEX 1602 and Micractinium conductrix SAG 241.80: implications to maltose excretion by a green alga.</title>
        <authorList>
            <person name="Arriola M.B."/>
            <person name="Velmurugan N."/>
            <person name="Zhang Y."/>
            <person name="Plunkett M.H."/>
            <person name="Hondzo H."/>
            <person name="Barney B.M."/>
        </authorList>
    </citation>
    <scope>NUCLEOTIDE SEQUENCE [LARGE SCALE GENOMIC DNA]</scope>
    <source>
        <strain evidence="9">UTEX 1602</strain>
    </source>
</reference>
<feature type="transmembrane region" description="Helical" evidence="6">
    <location>
        <begin position="258"/>
        <end position="279"/>
    </location>
</feature>
<feature type="transmembrane region" description="Helical" evidence="6">
    <location>
        <begin position="326"/>
        <end position="351"/>
    </location>
</feature>
<name>A0A2P6TF56_CHLSO</name>
<dbReference type="PANTHER" id="PTHR42893:SF44">
    <property type="entry name" value="PROTEIN DETOXIFICATION"/>
    <property type="match status" value="1"/>
</dbReference>
<feature type="transmembrane region" description="Helical" evidence="6">
    <location>
        <begin position="291"/>
        <end position="314"/>
    </location>
</feature>
<feature type="region of interest" description="Disordered" evidence="7">
    <location>
        <begin position="427"/>
        <end position="449"/>
    </location>
</feature>
<dbReference type="PANTHER" id="PTHR42893">
    <property type="entry name" value="PROTEIN DETOXIFICATION 44, CHLOROPLASTIC-RELATED"/>
    <property type="match status" value="1"/>
</dbReference>
<dbReference type="Proteomes" id="UP000239899">
    <property type="component" value="Unassembled WGS sequence"/>
</dbReference>
<evidence type="ECO:0000256" key="6">
    <source>
        <dbReference type="RuleBase" id="RU004914"/>
    </source>
</evidence>
<feature type="transmembrane region" description="Helical" evidence="6">
    <location>
        <begin position="29"/>
        <end position="50"/>
    </location>
</feature>
<evidence type="ECO:0000256" key="2">
    <source>
        <dbReference type="ARBA" id="ARBA00010199"/>
    </source>
</evidence>
<evidence type="ECO:0000256" key="1">
    <source>
        <dbReference type="ARBA" id="ARBA00004141"/>
    </source>
</evidence>
<evidence type="ECO:0000256" key="3">
    <source>
        <dbReference type="ARBA" id="ARBA00022692"/>
    </source>
</evidence>
<comment type="similarity">
    <text evidence="2 6">Belongs to the multi antimicrobial extrusion (MATE) (TC 2.A.66.1) family.</text>
</comment>
<gene>
    <name evidence="8" type="ORF">C2E21_8314</name>
</gene>
<organism evidence="8 9">
    <name type="scientific">Chlorella sorokiniana</name>
    <name type="common">Freshwater green alga</name>
    <dbReference type="NCBI Taxonomy" id="3076"/>
    <lineage>
        <taxon>Eukaryota</taxon>
        <taxon>Viridiplantae</taxon>
        <taxon>Chlorophyta</taxon>
        <taxon>core chlorophytes</taxon>
        <taxon>Trebouxiophyceae</taxon>
        <taxon>Chlorellales</taxon>
        <taxon>Chlorellaceae</taxon>
        <taxon>Chlorella clade</taxon>
        <taxon>Chlorella</taxon>
    </lineage>
</organism>
<proteinExistence type="inferred from homology"/>
<dbReference type="OrthoDB" id="423427at2759"/>
<dbReference type="GO" id="GO:0016020">
    <property type="term" value="C:membrane"/>
    <property type="evidence" value="ECO:0007669"/>
    <property type="project" value="UniProtKB-SubCell"/>
</dbReference>
<comment type="caution">
    <text evidence="8">The sequence shown here is derived from an EMBL/GenBank/DDBJ whole genome shotgun (WGS) entry which is preliminary data.</text>
</comment>
<feature type="transmembrane region" description="Helical" evidence="6">
    <location>
        <begin position="71"/>
        <end position="90"/>
    </location>
</feature>
<dbReference type="AlphaFoldDB" id="A0A2P6TF56"/>
<sequence length="449" mass="46687">MSLIDTACVGRVSSLQLAALGPNTALFNFAHNLFAFLGVATTNIIASNSLKAAGLDAKTLKHRRAAAERTLCNSLTLATACGLVVGTVLLTCGRTLLAGMGTAPELMQPAWEYLSFRALAAPAVLIMSVSQGACLGQQDAWTPFSVLAAAGLLNAAGDIYLISKVGMGVAGAAIATAGAQYLGAAFFLWHLWRKGRSPGGMRLRWVGLPRPSQMREFLLVAATLFTRTIFGMSAYFSMTRAATQLGTLATAAHQVAMQTFWFLSYFPEPLSLTAQTLLARDRAHPARAAHWARLLLRSGGVLGVLLAAAVGAVFTRGSWLFTPDVAVQAAVAQLAPIAMLALGICAVMMVLDGCSVGSGSFSHLPPANATGLGMVLLALHVGRQAGWGLGATWWALVAFYITRLAGHLLHYWRTGGGVFAGRLPGGDGSTGGDRSSSSGGSGEGRAVKA</sequence>
<dbReference type="STRING" id="3076.A0A2P6TF56"/>
<evidence type="ECO:0000256" key="4">
    <source>
        <dbReference type="ARBA" id="ARBA00022989"/>
    </source>
</evidence>
<feature type="transmembrane region" description="Helical" evidence="6">
    <location>
        <begin position="393"/>
        <end position="412"/>
    </location>
</feature>
<feature type="transmembrane region" description="Helical" evidence="6">
    <location>
        <begin position="169"/>
        <end position="192"/>
    </location>
</feature>
<dbReference type="InterPro" id="IPR044644">
    <property type="entry name" value="DinF-like"/>
</dbReference>
<keyword evidence="4 6" id="KW-1133">Transmembrane helix</keyword>
<evidence type="ECO:0000313" key="8">
    <source>
        <dbReference type="EMBL" id="PRW32600.1"/>
    </source>
</evidence>
<dbReference type="EMBL" id="LHPG02000019">
    <property type="protein sequence ID" value="PRW32600.1"/>
    <property type="molecule type" value="Genomic_DNA"/>
</dbReference>
<keyword evidence="3 6" id="KW-0812">Transmembrane</keyword>
<feature type="transmembrane region" description="Helical" evidence="6">
    <location>
        <begin position="363"/>
        <end position="381"/>
    </location>
</feature>
<feature type="transmembrane region" description="Helical" evidence="6">
    <location>
        <begin position="110"/>
        <end position="129"/>
    </location>
</feature>
<accession>A0A2P6TF56</accession>
<evidence type="ECO:0000313" key="9">
    <source>
        <dbReference type="Proteomes" id="UP000239899"/>
    </source>
</evidence>
<dbReference type="GO" id="GO:0042910">
    <property type="term" value="F:xenobiotic transmembrane transporter activity"/>
    <property type="evidence" value="ECO:0007669"/>
    <property type="project" value="InterPro"/>
</dbReference>
<dbReference type="GO" id="GO:0015297">
    <property type="term" value="F:antiporter activity"/>
    <property type="evidence" value="ECO:0007669"/>
    <property type="project" value="InterPro"/>
</dbReference>
<comment type="subcellular location">
    <subcellularLocation>
        <location evidence="1">Membrane</location>
        <topology evidence="1">Multi-pass membrane protein</topology>
    </subcellularLocation>
</comment>
<keyword evidence="9" id="KW-1185">Reference proteome</keyword>
<protein>
    <recommendedName>
        <fullName evidence="6">Protein DETOXIFICATION</fullName>
    </recommendedName>
    <alternativeName>
        <fullName evidence="6">Multidrug and toxic compound extrusion protein</fullName>
    </alternativeName>
</protein>
<evidence type="ECO:0000256" key="5">
    <source>
        <dbReference type="ARBA" id="ARBA00023136"/>
    </source>
</evidence>
<dbReference type="NCBIfam" id="TIGR00797">
    <property type="entry name" value="matE"/>
    <property type="match status" value="1"/>
</dbReference>